<dbReference type="InterPro" id="IPR036047">
    <property type="entry name" value="F-box-like_dom_sf"/>
</dbReference>
<dbReference type="SUPFAM" id="SSF81383">
    <property type="entry name" value="F-box domain"/>
    <property type="match status" value="1"/>
</dbReference>
<dbReference type="OrthoDB" id="2322499at2759"/>
<evidence type="ECO:0000259" key="1">
    <source>
        <dbReference type="Pfam" id="PF12937"/>
    </source>
</evidence>
<organism evidence="2 3">
    <name type="scientific">Exidia glandulosa HHB12029</name>
    <dbReference type="NCBI Taxonomy" id="1314781"/>
    <lineage>
        <taxon>Eukaryota</taxon>
        <taxon>Fungi</taxon>
        <taxon>Dikarya</taxon>
        <taxon>Basidiomycota</taxon>
        <taxon>Agaricomycotina</taxon>
        <taxon>Agaricomycetes</taxon>
        <taxon>Auriculariales</taxon>
        <taxon>Exidiaceae</taxon>
        <taxon>Exidia</taxon>
    </lineage>
</organism>
<dbReference type="InParanoid" id="A0A165IJE0"/>
<dbReference type="AlphaFoldDB" id="A0A165IJE0"/>
<accession>A0A165IJE0</accession>
<gene>
    <name evidence="2" type="ORF">EXIGLDRAFT_717082</name>
</gene>
<dbReference type="InterPro" id="IPR001810">
    <property type="entry name" value="F-box_dom"/>
</dbReference>
<keyword evidence="3" id="KW-1185">Reference proteome</keyword>
<dbReference type="Proteomes" id="UP000077266">
    <property type="component" value="Unassembled WGS sequence"/>
</dbReference>
<sequence length="521" mass="58343">MASPTVCPIEATPSSPAVDYHRFLLPELILCVFDYLPHRDLLSAANACALWRCLALKHPDFAYHIALVVDVKHPTFCTRLTNFCAALRCALHRNVNVCVSVDWRPASALVRNNTGALVLQAETVLNADANPERMSRVQAMRTIVAAIGSSLDRIVNLELTFGAVHRQTLFQEVFYKLETPAPHLQEFALKIEMPSKLYDEHRTYLPLSLFARSAPKLWRLTMAGIELNARPLAAFSKVSELDVARVNPAIDMHALFPNLRDLSVRITPFEHVAAALRCVTGKLTRLTTALGPVMSMSLSLSEYMLMIPRTFIILDVSGQMISLLKLAPRIVLRLGRIADPQDPGGYCTVVTIASYDSPVVREFGLRWRTDPELHGILSVNLRVFGPRIVAMYVQDCFLDVLSDFFDTLPELEIITVEWPAIPTSNLRSSLHKRLYCPKLRQVNLIDFASRVEASTNAERLRNAIWPGELEGPLSYMYKGNDHCLRDVTATYRPPTPADISTETMHRAMKATLQRIFGSLAV</sequence>
<dbReference type="Gene3D" id="1.20.1280.50">
    <property type="match status" value="1"/>
</dbReference>
<evidence type="ECO:0000313" key="2">
    <source>
        <dbReference type="EMBL" id="KZV93482.1"/>
    </source>
</evidence>
<protein>
    <recommendedName>
        <fullName evidence="1">F-box domain-containing protein</fullName>
    </recommendedName>
</protein>
<proteinExistence type="predicted"/>
<dbReference type="Pfam" id="PF12937">
    <property type="entry name" value="F-box-like"/>
    <property type="match status" value="1"/>
</dbReference>
<feature type="domain" description="F-box" evidence="1">
    <location>
        <begin position="26"/>
        <end position="57"/>
    </location>
</feature>
<evidence type="ECO:0000313" key="3">
    <source>
        <dbReference type="Proteomes" id="UP000077266"/>
    </source>
</evidence>
<name>A0A165IJE0_EXIGL</name>
<dbReference type="EMBL" id="KV425989">
    <property type="protein sequence ID" value="KZV93482.1"/>
    <property type="molecule type" value="Genomic_DNA"/>
</dbReference>
<reference evidence="2 3" key="1">
    <citation type="journal article" date="2016" name="Mol. Biol. Evol.">
        <title>Comparative Genomics of Early-Diverging Mushroom-Forming Fungi Provides Insights into the Origins of Lignocellulose Decay Capabilities.</title>
        <authorList>
            <person name="Nagy L.G."/>
            <person name="Riley R."/>
            <person name="Tritt A."/>
            <person name="Adam C."/>
            <person name="Daum C."/>
            <person name="Floudas D."/>
            <person name="Sun H."/>
            <person name="Yadav J.S."/>
            <person name="Pangilinan J."/>
            <person name="Larsson K.H."/>
            <person name="Matsuura K."/>
            <person name="Barry K."/>
            <person name="Labutti K."/>
            <person name="Kuo R."/>
            <person name="Ohm R.A."/>
            <person name="Bhattacharya S.S."/>
            <person name="Shirouzu T."/>
            <person name="Yoshinaga Y."/>
            <person name="Martin F.M."/>
            <person name="Grigoriev I.V."/>
            <person name="Hibbett D.S."/>
        </authorList>
    </citation>
    <scope>NUCLEOTIDE SEQUENCE [LARGE SCALE GENOMIC DNA]</scope>
    <source>
        <strain evidence="2 3">HHB12029</strain>
    </source>
</reference>